<dbReference type="Gene3D" id="1.10.3720.10">
    <property type="entry name" value="MetI-like"/>
    <property type="match status" value="1"/>
</dbReference>
<evidence type="ECO:0000256" key="1">
    <source>
        <dbReference type="ARBA" id="ARBA00004651"/>
    </source>
</evidence>
<evidence type="ECO:0000256" key="3">
    <source>
        <dbReference type="ARBA" id="ARBA00022475"/>
    </source>
</evidence>
<evidence type="ECO:0000313" key="10">
    <source>
        <dbReference type="Proteomes" id="UP000264753"/>
    </source>
</evidence>
<dbReference type="PANTHER" id="PTHR30151">
    <property type="entry name" value="ALKANE SULFONATE ABC TRANSPORTER-RELATED, MEMBRANE SUBUNIT"/>
    <property type="match status" value="1"/>
</dbReference>
<organism evidence="9 10">
    <name type="scientific">Thalassospira lucentensis</name>
    <dbReference type="NCBI Taxonomy" id="168935"/>
    <lineage>
        <taxon>Bacteria</taxon>
        <taxon>Pseudomonadati</taxon>
        <taxon>Pseudomonadota</taxon>
        <taxon>Alphaproteobacteria</taxon>
        <taxon>Rhodospirillales</taxon>
        <taxon>Thalassospiraceae</taxon>
        <taxon>Thalassospira</taxon>
    </lineage>
</organism>
<keyword evidence="4 7" id="KW-0812">Transmembrane</keyword>
<protein>
    <submittedName>
        <fullName evidence="9">Nitrate ABC transporter</fullName>
    </submittedName>
</protein>
<dbReference type="InterPro" id="IPR035906">
    <property type="entry name" value="MetI-like_sf"/>
</dbReference>
<keyword evidence="3" id="KW-1003">Cell membrane</keyword>
<dbReference type="Proteomes" id="UP000264753">
    <property type="component" value="Unassembled WGS sequence"/>
</dbReference>
<dbReference type="InterPro" id="IPR000515">
    <property type="entry name" value="MetI-like"/>
</dbReference>
<reference evidence="9 10" key="1">
    <citation type="journal article" date="2018" name="Nat. Biotechnol.">
        <title>A standardized bacterial taxonomy based on genome phylogeny substantially revises the tree of life.</title>
        <authorList>
            <person name="Parks D.H."/>
            <person name="Chuvochina M."/>
            <person name="Waite D.W."/>
            <person name="Rinke C."/>
            <person name="Skarshewski A."/>
            <person name="Chaumeil P.A."/>
            <person name="Hugenholtz P."/>
        </authorList>
    </citation>
    <scope>NUCLEOTIDE SEQUENCE [LARGE SCALE GENOMIC DNA]</scope>
    <source>
        <strain evidence="9">UBA8707</strain>
    </source>
</reference>
<feature type="transmembrane region" description="Helical" evidence="7">
    <location>
        <begin position="91"/>
        <end position="112"/>
    </location>
</feature>
<keyword evidence="5 7" id="KW-1133">Transmembrane helix</keyword>
<feature type="transmembrane region" description="Helical" evidence="7">
    <location>
        <begin position="37"/>
        <end position="59"/>
    </location>
</feature>
<evidence type="ECO:0000256" key="2">
    <source>
        <dbReference type="ARBA" id="ARBA00022448"/>
    </source>
</evidence>
<evidence type="ECO:0000313" key="9">
    <source>
        <dbReference type="EMBL" id="HBV00643.1"/>
    </source>
</evidence>
<feature type="domain" description="ABC transmembrane type-1" evidence="8">
    <location>
        <begin position="206"/>
        <end position="373"/>
    </location>
</feature>
<feature type="transmembrane region" description="Helical" evidence="7">
    <location>
        <begin position="348"/>
        <end position="369"/>
    </location>
</feature>
<name>A0A358I066_9PROT</name>
<accession>A0A358I066</accession>
<dbReference type="RefSeq" id="WP_277293853.1">
    <property type="nucleotide sequence ID" value="NZ_DOOG01000178.1"/>
</dbReference>
<proteinExistence type="predicted"/>
<dbReference type="GO" id="GO:0005886">
    <property type="term" value="C:plasma membrane"/>
    <property type="evidence" value="ECO:0007669"/>
    <property type="project" value="UniProtKB-SubCell"/>
</dbReference>
<evidence type="ECO:0000259" key="8">
    <source>
        <dbReference type="Pfam" id="PF00528"/>
    </source>
</evidence>
<feature type="transmembrane region" description="Helical" evidence="7">
    <location>
        <begin position="222"/>
        <end position="245"/>
    </location>
</feature>
<gene>
    <name evidence="9" type="ORF">DEF21_22465</name>
</gene>
<dbReference type="SUPFAM" id="SSF161098">
    <property type="entry name" value="MetI-like"/>
    <property type="match status" value="1"/>
</dbReference>
<feature type="transmembrane region" description="Helical" evidence="7">
    <location>
        <begin position="133"/>
        <end position="158"/>
    </location>
</feature>
<evidence type="ECO:0000256" key="6">
    <source>
        <dbReference type="ARBA" id="ARBA00023136"/>
    </source>
</evidence>
<evidence type="ECO:0000256" key="7">
    <source>
        <dbReference type="SAM" id="Phobius"/>
    </source>
</evidence>
<keyword evidence="6 7" id="KW-0472">Membrane</keyword>
<dbReference type="EMBL" id="DOOG01000178">
    <property type="protein sequence ID" value="HBV00643.1"/>
    <property type="molecule type" value="Genomic_DNA"/>
</dbReference>
<dbReference type="Pfam" id="PF00528">
    <property type="entry name" value="BPD_transp_1"/>
    <property type="match status" value="1"/>
</dbReference>
<feature type="transmembrane region" description="Helical" evidence="7">
    <location>
        <begin position="251"/>
        <end position="274"/>
    </location>
</feature>
<comment type="caution">
    <text evidence="9">The sequence shown here is derived from an EMBL/GenBank/DDBJ whole genome shotgun (WGS) entry which is preliminary data.</text>
</comment>
<dbReference type="AlphaFoldDB" id="A0A358I066"/>
<sequence length="385" mass="41588">MTQVKLDKFCLVGAVAALLALIFPLAGIDGDTGKQVAFVGDIPGLASAMALCVIAGAAFTWIGVRTIFHAFIILAAAVFGAWQAIDALYDYGVAGYASTGFWLFIISLWAFVWRAIDVIANYHSLETVKQQSANIIVPIAFGVWLLFVWEVVVSGFGVPQVLLPPPSMIGVRFVSSTDTMMADFYQTFVKAALSGYVMGCGSAFLVAIAVDRVPFLKRGLLPLGNMVSALPIIGVAPIMVMWFGFDWQSKAAVIVIMTFFPMLVNTVTGLNAAGKLEKDLMATYASGYWSTLFRLRLPAAMPFVFNALKINSTLALIGAIVAEFFGTPIVGMGFRISTEVGRMNIDMVWAEIALAALAGTAFYGAVAYVERKATSWHPSFRVRRH</sequence>
<feature type="transmembrane region" description="Helical" evidence="7">
    <location>
        <begin position="188"/>
        <end position="210"/>
    </location>
</feature>
<feature type="transmembrane region" description="Helical" evidence="7">
    <location>
        <begin position="66"/>
        <end position="85"/>
    </location>
</feature>
<comment type="subcellular location">
    <subcellularLocation>
        <location evidence="1">Cell membrane</location>
        <topology evidence="1">Multi-pass membrane protein</topology>
    </subcellularLocation>
</comment>
<evidence type="ECO:0000256" key="4">
    <source>
        <dbReference type="ARBA" id="ARBA00022692"/>
    </source>
</evidence>
<evidence type="ECO:0000256" key="5">
    <source>
        <dbReference type="ARBA" id="ARBA00022989"/>
    </source>
</evidence>
<keyword evidence="2" id="KW-0813">Transport</keyword>
<dbReference type="GO" id="GO:0055085">
    <property type="term" value="P:transmembrane transport"/>
    <property type="evidence" value="ECO:0007669"/>
    <property type="project" value="InterPro"/>
</dbReference>
<feature type="transmembrane region" description="Helical" evidence="7">
    <location>
        <begin position="314"/>
        <end position="336"/>
    </location>
</feature>
<dbReference type="PANTHER" id="PTHR30151:SF0">
    <property type="entry name" value="ABC TRANSPORTER PERMEASE PROTEIN MJ0413-RELATED"/>
    <property type="match status" value="1"/>
</dbReference>